<dbReference type="EMBL" id="CALOZG010000015">
    <property type="protein sequence ID" value="CAH4031490.1"/>
    <property type="molecule type" value="Genomic_DNA"/>
</dbReference>
<evidence type="ECO:0000313" key="2">
    <source>
        <dbReference type="EMBL" id="CAH4031490.1"/>
    </source>
</evidence>
<evidence type="ECO:0000256" key="1">
    <source>
        <dbReference type="SAM" id="SignalP"/>
    </source>
</evidence>
<comment type="caution">
    <text evidence="2">The sequence shown here is derived from an EMBL/GenBank/DDBJ whole genome shotgun (WGS) entry which is preliminary data.</text>
</comment>
<organism evidence="2 3">
    <name type="scientific">Pieris brassicae</name>
    <name type="common">White butterfly</name>
    <name type="synonym">Large white butterfly</name>
    <dbReference type="NCBI Taxonomy" id="7116"/>
    <lineage>
        <taxon>Eukaryota</taxon>
        <taxon>Metazoa</taxon>
        <taxon>Ecdysozoa</taxon>
        <taxon>Arthropoda</taxon>
        <taxon>Hexapoda</taxon>
        <taxon>Insecta</taxon>
        <taxon>Pterygota</taxon>
        <taxon>Neoptera</taxon>
        <taxon>Endopterygota</taxon>
        <taxon>Lepidoptera</taxon>
        <taxon>Glossata</taxon>
        <taxon>Ditrysia</taxon>
        <taxon>Papilionoidea</taxon>
        <taxon>Pieridae</taxon>
        <taxon>Pierinae</taxon>
        <taxon>Pieris</taxon>
    </lineage>
</organism>
<proteinExistence type="predicted"/>
<accession>A0A9P0TMI4</accession>
<protein>
    <submittedName>
        <fullName evidence="2">Uncharacterized protein</fullName>
    </submittedName>
</protein>
<feature type="chain" id="PRO_5040316117" evidence="1">
    <location>
        <begin position="20"/>
        <end position="102"/>
    </location>
</feature>
<sequence>MPWAPPLTLEMVVLHTVVSTLFPANSSLPISRGVEEIQGVTPEEFAAVVLKFQTKNTVPEQMVFTGRSAYILLTMGWKSGFRRSRFLLLSAKPYFTAPHRPR</sequence>
<gene>
    <name evidence="2" type="ORF">PIBRA_LOCUS7978</name>
</gene>
<keyword evidence="1" id="KW-0732">Signal</keyword>
<dbReference type="AlphaFoldDB" id="A0A9P0TMI4"/>
<reference evidence="2" key="1">
    <citation type="submission" date="2022-05" db="EMBL/GenBank/DDBJ databases">
        <authorList>
            <person name="Okamura Y."/>
        </authorList>
    </citation>
    <scope>NUCLEOTIDE SEQUENCE</scope>
</reference>
<evidence type="ECO:0000313" key="3">
    <source>
        <dbReference type="Proteomes" id="UP001152562"/>
    </source>
</evidence>
<name>A0A9P0TMI4_PIEBR</name>
<dbReference type="Proteomes" id="UP001152562">
    <property type="component" value="Unassembled WGS sequence"/>
</dbReference>
<feature type="signal peptide" evidence="1">
    <location>
        <begin position="1"/>
        <end position="19"/>
    </location>
</feature>
<keyword evidence="3" id="KW-1185">Reference proteome</keyword>